<dbReference type="HOGENOM" id="CLU_2535426_0_0_9"/>
<gene>
    <name evidence="2" type="ORF">IGA_02850</name>
</gene>
<evidence type="ECO:0000313" key="2">
    <source>
        <dbReference type="EMBL" id="EOO17568.1"/>
    </source>
</evidence>
<dbReference type="Proteomes" id="UP000014003">
    <property type="component" value="Unassembled WGS sequence"/>
</dbReference>
<feature type="transmembrane region" description="Helical" evidence="1">
    <location>
        <begin position="57"/>
        <end position="78"/>
    </location>
</feature>
<organism evidence="2 3">
    <name type="scientific">Bacillus cereus HuA3-9</name>
    <dbReference type="NCBI Taxonomy" id="1053205"/>
    <lineage>
        <taxon>Bacteria</taxon>
        <taxon>Bacillati</taxon>
        <taxon>Bacillota</taxon>
        <taxon>Bacilli</taxon>
        <taxon>Bacillales</taxon>
        <taxon>Bacillaceae</taxon>
        <taxon>Bacillus</taxon>
        <taxon>Bacillus cereus group</taxon>
    </lineage>
</organism>
<keyword evidence="1" id="KW-0812">Transmembrane</keyword>
<dbReference type="EMBL" id="AHDZ01000027">
    <property type="protein sequence ID" value="EOO17568.1"/>
    <property type="molecule type" value="Genomic_DNA"/>
</dbReference>
<keyword evidence="1" id="KW-0472">Membrane</keyword>
<dbReference type="AlphaFoldDB" id="R8D0Z6"/>
<evidence type="ECO:0000256" key="1">
    <source>
        <dbReference type="SAM" id="Phobius"/>
    </source>
</evidence>
<keyword evidence="1" id="KW-1133">Transmembrane helix</keyword>
<proteinExistence type="predicted"/>
<sequence>MQGVYQLVNTSSNNRIILSFSVDKSIYLVETAIYKKTAGKIPAAVFITYVTPHQISLLPLLIHGYVLLLLLRLLMYVLHRSSS</sequence>
<name>R8D0Z6_BACCE</name>
<comment type="caution">
    <text evidence="2">The sequence shown here is derived from an EMBL/GenBank/DDBJ whole genome shotgun (WGS) entry which is preliminary data.</text>
</comment>
<protein>
    <submittedName>
        <fullName evidence="2">Uncharacterized protein</fullName>
    </submittedName>
</protein>
<evidence type="ECO:0000313" key="3">
    <source>
        <dbReference type="Proteomes" id="UP000014003"/>
    </source>
</evidence>
<reference evidence="2 3" key="1">
    <citation type="submission" date="2012-12" db="EMBL/GenBank/DDBJ databases">
        <title>The Genome Sequence of Bacillus cereus HuA3-9.</title>
        <authorList>
            <consortium name="The Broad Institute Genome Sequencing Platform"/>
            <consortium name="The Broad Institute Genome Sequencing Center for Infectious Disease"/>
            <person name="Feldgarden M."/>
            <person name="Van der Auwera G.A."/>
            <person name="Mahillon J."/>
            <person name="Duprez V."/>
            <person name="Timmery S."/>
            <person name="Mattelet C."/>
            <person name="Dierick K."/>
            <person name="Sun M."/>
            <person name="Yu Z."/>
            <person name="Zhu L."/>
            <person name="Hu X."/>
            <person name="Shank E.B."/>
            <person name="Swiecicka I."/>
            <person name="Hansen B.M."/>
            <person name="Andrup L."/>
            <person name="Walker B."/>
            <person name="Young S.K."/>
            <person name="Zeng Q."/>
            <person name="Gargeya S."/>
            <person name="Fitzgerald M."/>
            <person name="Haas B."/>
            <person name="Abouelleil A."/>
            <person name="Alvarado L."/>
            <person name="Arachchi H.M."/>
            <person name="Berlin A.M."/>
            <person name="Chapman S.B."/>
            <person name="Dewar J."/>
            <person name="Goldberg J."/>
            <person name="Griggs A."/>
            <person name="Gujja S."/>
            <person name="Hansen M."/>
            <person name="Howarth C."/>
            <person name="Imamovic A."/>
            <person name="Larimer J."/>
            <person name="McCowan C."/>
            <person name="Murphy C."/>
            <person name="Neiman D."/>
            <person name="Pearson M."/>
            <person name="Priest M."/>
            <person name="Roberts A."/>
            <person name="Saif S."/>
            <person name="Shea T."/>
            <person name="Sisk P."/>
            <person name="Sykes S."/>
            <person name="Wortman J."/>
            <person name="Nusbaum C."/>
            <person name="Birren B."/>
        </authorList>
    </citation>
    <scope>NUCLEOTIDE SEQUENCE [LARGE SCALE GENOMIC DNA]</scope>
    <source>
        <strain evidence="2 3">HuA3-9</strain>
    </source>
</reference>
<accession>R8D0Z6</accession>